<keyword evidence="3" id="KW-0548">Nucleotidyltransferase</keyword>
<dbReference type="CDD" id="cd00024">
    <property type="entry name" value="CD_CSD"/>
    <property type="match status" value="1"/>
</dbReference>
<dbReference type="Gene3D" id="3.30.420.10">
    <property type="entry name" value="Ribonuclease H-like superfamily/Ribonuclease H"/>
    <property type="match status" value="1"/>
</dbReference>
<dbReference type="InterPro" id="IPR041588">
    <property type="entry name" value="Integrase_H2C2"/>
</dbReference>
<dbReference type="InterPro" id="IPR043502">
    <property type="entry name" value="DNA/RNA_pol_sf"/>
</dbReference>
<evidence type="ECO:0000256" key="3">
    <source>
        <dbReference type="ARBA" id="ARBA00022695"/>
    </source>
</evidence>
<dbReference type="PANTHER" id="PTHR37984">
    <property type="entry name" value="PROTEIN CBG26694"/>
    <property type="match status" value="1"/>
</dbReference>
<gene>
    <name evidence="19" type="ORF">F511_41915</name>
</gene>
<evidence type="ECO:0000256" key="9">
    <source>
        <dbReference type="ARBA" id="ARBA00022842"/>
    </source>
</evidence>
<dbReference type="InterPro" id="IPR050951">
    <property type="entry name" value="Retrovirus_Pol_polyprotein"/>
</dbReference>
<evidence type="ECO:0000256" key="16">
    <source>
        <dbReference type="SAM" id="MobiDB-lite"/>
    </source>
</evidence>
<keyword evidence="6" id="KW-0064">Aspartyl protease</keyword>
<keyword evidence="4" id="KW-0540">Nuclease</keyword>
<keyword evidence="12" id="KW-0239">DNA-directed DNA polymerase</keyword>
<keyword evidence="20" id="KW-1185">Reference proteome</keyword>
<keyword evidence="8" id="KW-0378">Hydrolase</keyword>
<evidence type="ECO:0000256" key="13">
    <source>
        <dbReference type="ARBA" id="ARBA00023125"/>
    </source>
</evidence>
<evidence type="ECO:0000256" key="2">
    <source>
        <dbReference type="ARBA" id="ARBA00022679"/>
    </source>
</evidence>
<sequence length="592" mass="68083">MTAVVHCLEAWRHYLLGTKFVVVTDNVANTYFKTQKKLSPKQARWQEFLSEFEFEWVHKPGKHNEVADALSRKMVHDYVAALTLVESDFYGRVQEAAAQDSAYQKLLDQVKAGELRKYWIEDGILYAKGSRAYIPTGALRNELLKETHDSQWAGHPGVNRMMALLSRQFYWPKMEQDVERYVKTCLVCQLDKSERTKEAGLLQPLPIPERPWQSVSMDFILGFPKVGGMASILVVVDRFSKYAVFIAAPKVCTAEHAAELFFKNVIKYFGIPQDIVSDRDTRFTGRFWTALFNLMGSDLKFSTTNHPQTDGQTERINQLLEEYLRHFVTASQKNWVSFLDVAQFSYNFHKASSTGMSPFELVHGFQPTAPHVISLQRSGGACPATYRFARTKQELYDEANDSLAKAQRRMKKYVDKGRRDIEFQVGEKVLLKLTPKIWKKISAKQIHRGLVPRYDGPFTVVNRVGQVAYRLELPDRLKIHPTFHVSFLKKFHEDEADEQRGQKRAPPVIRFQTERKIAKILDHRTLGQSKKNRRTDYLVQWEGEAMEEAVWEKSVNLWQFEDAIAKYLGEKSAGSDPTRTSNSSTGGGLLHR</sequence>
<evidence type="ECO:0008006" key="21">
    <source>
        <dbReference type="Google" id="ProtNLM"/>
    </source>
</evidence>
<dbReference type="GO" id="GO:0004190">
    <property type="term" value="F:aspartic-type endopeptidase activity"/>
    <property type="evidence" value="ECO:0007669"/>
    <property type="project" value="UniProtKB-KW"/>
</dbReference>
<dbReference type="GO" id="GO:0003677">
    <property type="term" value="F:DNA binding"/>
    <property type="evidence" value="ECO:0007669"/>
    <property type="project" value="UniProtKB-KW"/>
</dbReference>
<proteinExistence type="predicted"/>
<keyword evidence="14" id="KW-0233">DNA recombination</keyword>
<dbReference type="InterPro" id="IPR016197">
    <property type="entry name" value="Chromo-like_dom_sf"/>
</dbReference>
<dbReference type="GO" id="GO:0003964">
    <property type="term" value="F:RNA-directed DNA polymerase activity"/>
    <property type="evidence" value="ECO:0007669"/>
    <property type="project" value="UniProtKB-KW"/>
</dbReference>
<accession>A0A2Z7B570</accession>
<keyword evidence="10" id="KW-0229">DNA integration</keyword>
<dbReference type="PROSITE" id="PS50013">
    <property type="entry name" value="CHROMO_2"/>
    <property type="match status" value="1"/>
</dbReference>
<feature type="domain" description="Integrase catalytic" evidence="18">
    <location>
        <begin position="207"/>
        <end position="366"/>
    </location>
</feature>
<evidence type="ECO:0000256" key="7">
    <source>
        <dbReference type="ARBA" id="ARBA00022759"/>
    </source>
</evidence>
<dbReference type="SUPFAM" id="SSF56672">
    <property type="entry name" value="DNA/RNA polymerases"/>
    <property type="match status" value="1"/>
</dbReference>
<dbReference type="FunFam" id="1.10.340.70:FF:000001">
    <property type="entry name" value="Retrovirus-related Pol polyprotein from transposon gypsy-like Protein"/>
    <property type="match status" value="1"/>
</dbReference>
<feature type="coiled-coil region" evidence="15">
    <location>
        <begin position="389"/>
        <end position="416"/>
    </location>
</feature>
<dbReference type="Pfam" id="PF00385">
    <property type="entry name" value="Chromo"/>
    <property type="match status" value="1"/>
</dbReference>
<feature type="compositionally biased region" description="Polar residues" evidence="16">
    <location>
        <begin position="575"/>
        <end position="584"/>
    </location>
</feature>
<dbReference type="InterPro" id="IPR000953">
    <property type="entry name" value="Chromo/chromo_shadow_dom"/>
</dbReference>
<dbReference type="GO" id="GO:0006508">
    <property type="term" value="P:proteolysis"/>
    <property type="evidence" value="ECO:0007669"/>
    <property type="project" value="UniProtKB-KW"/>
</dbReference>
<dbReference type="GO" id="GO:0046872">
    <property type="term" value="F:metal ion binding"/>
    <property type="evidence" value="ECO:0007669"/>
    <property type="project" value="UniProtKB-KW"/>
</dbReference>
<protein>
    <recommendedName>
        <fullName evidence="21">Integrase catalytic domain-containing protein</fullName>
    </recommendedName>
</protein>
<evidence type="ECO:0000256" key="5">
    <source>
        <dbReference type="ARBA" id="ARBA00022723"/>
    </source>
</evidence>
<evidence type="ECO:0000256" key="12">
    <source>
        <dbReference type="ARBA" id="ARBA00022932"/>
    </source>
</evidence>
<name>A0A2Z7B570_9LAMI</name>
<dbReference type="InterPro" id="IPR036397">
    <property type="entry name" value="RNaseH_sf"/>
</dbReference>
<evidence type="ECO:0000259" key="17">
    <source>
        <dbReference type="PROSITE" id="PS50013"/>
    </source>
</evidence>
<dbReference type="GO" id="GO:0003887">
    <property type="term" value="F:DNA-directed DNA polymerase activity"/>
    <property type="evidence" value="ECO:0007669"/>
    <property type="project" value="UniProtKB-KW"/>
</dbReference>
<keyword evidence="2" id="KW-0808">Transferase</keyword>
<dbReference type="GO" id="GO:0015074">
    <property type="term" value="P:DNA integration"/>
    <property type="evidence" value="ECO:0007669"/>
    <property type="project" value="UniProtKB-KW"/>
</dbReference>
<dbReference type="Pfam" id="PF00665">
    <property type="entry name" value="rve"/>
    <property type="match status" value="1"/>
</dbReference>
<keyword evidence="7" id="KW-0255">Endonuclease</keyword>
<evidence type="ECO:0000256" key="4">
    <source>
        <dbReference type="ARBA" id="ARBA00022722"/>
    </source>
</evidence>
<evidence type="ECO:0000313" key="20">
    <source>
        <dbReference type="Proteomes" id="UP000250235"/>
    </source>
</evidence>
<dbReference type="Pfam" id="PF17921">
    <property type="entry name" value="Integrase_H2C2"/>
    <property type="match status" value="1"/>
</dbReference>
<dbReference type="Pfam" id="PF17917">
    <property type="entry name" value="RT_RNaseH"/>
    <property type="match status" value="1"/>
</dbReference>
<keyword evidence="15" id="KW-0175">Coiled coil</keyword>
<dbReference type="Gene3D" id="2.40.50.40">
    <property type="match status" value="1"/>
</dbReference>
<evidence type="ECO:0000313" key="19">
    <source>
        <dbReference type="EMBL" id="KZV26859.1"/>
    </source>
</evidence>
<dbReference type="Pfam" id="PF24626">
    <property type="entry name" value="SH3_Tf2-1"/>
    <property type="match status" value="1"/>
</dbReference>
<evidence type="ECO:0000256" key="8">
    <source>
        <dbReference type="ARBA" id="ARBA00022801"/>
    </source>
</evidence>
<dbReference type="InterPro" id="IPR001584">
    <property type="entry name" value="Integrase_cat-core"/>
</dbReference>
<dbReference type="InterPro" id="IPR012337">
    <property type="entry name" value="RNaseH-like_sf"/>
</dbReference>
<dbReference type="PROSITE" id="PS50994">
    <property type="entry name" value="INTEGRASE"/>
    <property type="match status" value="1"/>
</dbReference>
<dbReference type="Gene3D" id="1.10.340.70">
    <property type="match status" value="1"/>
</dbReference>
<dbReference type="GO" id="GO:0006310">
    <property type="term" value="P:DNA recombination"/>
    <property type="evidence" value="ECO:0007669"/>
    <property type="project" value="UniProtKB-KW"/>
</dbReference>
<reference evidence="19 20" key="1">
    <citation type="journal article" date="2015" name="Proc. Natl. Acad. Sci. U.S.A.">
        <title>The resurrection genome of Boea hygrometrica: A blueprint for survival of dehydration.</title>
        <authorList>
            <person name="Xiao L."/>
            <person name="Yang G."/>
            <person name="Zhang L."/>
            <person name="Yang X."/>
            <person name="Zhao S."/>
            <person name="Ji Z."/>
            <person name="Zhou Q."/>
            <person name="Hu M."/>
            <person name="Wang Y."/>
            <person name="Chen M."/>
            <person name="Xu Y."/>
            <person name="Jin H."/>
            <person name="Xiao X."/>
            <person name="Hu G."/>
            <person name="Bao F."/>
            <person name="Hu Y."/>
            <person name="Wan P."/>
            <person name="Li L."/>
            <person name="Deng X."/>
            <person name="Kuang T."/>
            <person name="Xiang C."/>
            <person name="Zhu J.K."/>
            <person name="Oliver M.J."/>
            <person name="He Y."/>
        </authorList>
    </citation>
    <scope>NUCLEOTIDE SEQUENCE [LARGE SCALE GENOMIC DNA]</scope>
    <source>
        <strain evidence="20">cv. XS01</strain>
    </source>
</reference>
<keyword evidence="9" id="KW-0460">Magnesium</keyword>
<dbReference type="Proteomes" id="UP000250235">
    <property type="component" value="Unassembled WGS sequence"/>
</dbReference>
<dbReference type="GO" id="GO:0004519">
    <property type="term" value="F:endonuclease activity"/>
    <property type="evidence" value="ECO:0007669"/>
    <property type="project" value="UniProtKB-KW"/>
</dbReference>
<organism evidence="19 20">
    <name type="scientific">Dorcoceras hygrometricum</name>
    <dbReference type="NCBI Taxonomy" id="472368"/>
    <lineage>
        <taxon>Eukaryota</taxon>
        <taxon>Viridiplantae</taxon>
        <taxon>Streptophyta</taxon>
        <taxon>Embryophyta</taxon>
        <taxon>Tracheophyta</taxon>
        <taxon>Spermatophyta</taxon>
        <taxon>Magnoliopsida</taxon>
        <taxon>eudicotyledons</taxon>
        <taxon>Gunneridae</taxon>
        <taxon>Pentapetalae</taxon>
        <taxon>asterids</taxon>
        <taxon>lamiids</taxon>
        <taxon>Lamiales</taxon>
        <taxon>Gesneriaceae</taxon>
        <taxon>Didymocarpoideae</taxon>
        <taxon>Trichosporeae</taxon>
        <taxon>Loxocarpinae</taxon>
        <taxon>Dorcoceras</taxon>
    </lineage>
</organism>
<evidence type="ECO:0000256" key="14">
    <source>
        <dbReference type="ARBA" id="ARBA00023172"/>
    </source>
</evidence>
<keyword evidence="5" id="KW-0479">Metal-binding</keyword>
<keyword evidence="13" id="KW-0238">DNA-binding</keyword>
<dbReference type="SMART" id="SM00298">
    <property type="entry name" value="CHROMO"/>
    <property type="match status" value="1"/>
</dbReference>
<feature type="domain" description="Chromo" evidence="17">
    <location>
        <begin position="515"/>
        <end position="579"/>
    </location>
</feature>
<evidence type="ECO:0000256" key="6">
    <source>
        <dbReference type="ARBA" id="ARBA00022750"/>
    </source>
</evidence>
<evidence type="ECO:0000256" key="15">
    <source>
        <dbReference type="SAM" id="Coils"/>
    </source>
</evidence>
<dbReference type="PANTHER" id="PTHR37984:SF5">
    <property type="entry name" value="PROTEIN NYNRIN-LIKE"/>
    <property type="match status" value="1"/>
</dbReference>
<keyword evidence="1" id="KW-0645">Protease</keyword>
<dbReference type="InterPro" id="IPR056924">
    <property type="entry name" value="SH3_Tf2-1"/>
</dbReference>
<dbReference type="AlphaFoldDB" id="A0A2Z7B570"/>
<dbReference type="SUPFAM" id="SSF54160">
    <property type="entry name" value="Chromo domain-like"/>
    <property type="match status" value="1"/>
</dbReference>
<feature type="region of interest" description="Disordered" evidence="16">
    <location>
        <begin position="571"/>
        <end position="592"/>
    </location>
</feature>
<dbReference type="InterPro" id="IPR023780">
    <property type="entry name" value="Chromo_domain"/>
</dbReference>
<keyword evidence="11" id="KW-0695">RNA-directed DNA polymerase</keyword>
<dbReference type="CDD" id="cd09274">
    <property type="entry name" value="RNase_HI_RT_Ty3"/>
    <property type="match status" value="1"/>
</dbReference>
<dbReference type="SUPFAM" id="SSF53098">
    <property type="entry name" value="Ribonuclease H-like"/>
    <property type="match status" value="1"/>
</dbReference>
<dbReference type="InterPro" id="IPR041373">
    <property type="entry name" value="RT_RNaseH"/>
</dbReference>
<evidence type="ECO:0000256" key="11">
    <source>
        <dbReference type="ARBA" id="ARBA00022918"/>
    </source>
</evidence>
<dbReference type="OrthoDB" id="166633at2759"/>
<evidence type="ECO:0000256" key="10">
    <source>
        <dbReference type="ARBA" id="ARBA00022908"/>
    </source>
</evidence>
<evidence type="ECO:0000256" key="1">
    <source>
        <dbReference type="ARBA" id="ARBA00022670"/>
    </source>
</evidence>
<evidence type="ECO:0000259" key="18">
    <source>
        <dbReference type="PROSITE" id="PS50994"/>
    </source>
</evidence>
<dbReference type="EMBL" id="KV010861">
    <property type="protein sequence ID" value="KZV26859.1"/>
    <property type="molecule type" value="Genomic_DNA"/>
</dbReference>